<keyword evidence="1" id="KW-0255">Endonuclease</keyword>
<dbReference type="Proteomes" id="UP000294919">
    <property type="component" value="Unassembled WGS sequence"/>
</dbReference>
<dbReference type="OrthoDB" id="400238at2"/>
<dbReference type="Pfam" id="PF09504">
    <property type="entry name" value="RE_Bsp6I"/>
    <property type="match status" value="1"/>
</dbReference>
<keyword evidence="1" id="KW-0540">Nuclease</keyword>
<organism evidence="1 2">
    <name type="scientific">Marinisporobacter balticus</name>
    <dbReference type="NCBI Taxonomy" id="2018667"/>
    <lineage>
        <taxon>Bacteria</taxon>
        <taxon>Bacillati</taxon>
        <taxon>Bacillota</taxon>
        <taxon>Clostridia</taxon>
        <taxon>Peptostreptococcales</taxon>
        <taxon>Thermotaleaceae</taxon>
        <taxon>Marinisporobacter</taxon>
    </lineage>
</organism>
<dbReference type="InterPro" id="IPR019037">
    <property type="entry name" value="Restrct_endonuc_II_Bsp6I"/>
</dbReference>
<proteinExistence type="predicted"/>
<keyword evidence="2" id="KW-1185">Reference proteome</keyword>
<evidence type="ECO:0000313" key="1">
    <source>
        <dbReference type="EMBL" id="TCO70654.1"/>
    </source>
</evidence>
<dbReference type="RefSeq" id="WP_132246978.1">
    <property type="nucleotide sequence ID" value="NZ_SLWV01000025.1"/>
</dbReference>
<name>A0A4R2KCM3_9FIRM</name>
<dbReference type="AlphaFoldDB" id="A0A4R2KCM3"/>
<reference evidence="1 2" key="1">
    <citation type="submission" date="2019-03" db="EMBL/GenBank/DDBJ databases">
        <title>Genomic Encyclopedia of Type Strains, Phase IV (KMG-IV): sequencing the most valuable type-strain genomes for metagenomic binning, comparative biology and taxonomic classification.</title>
        <authorList>
            <person name="Goeker M."/>
        </authorList>
    </citation>
    <scope>NUCLEOTIDE SEQUENCE [LARGE SCALE GENOMIC DNA]</scope>
    <source>
        <strain evidence="1 2">DSM 102940</strain>
    </source>
</reference>
<evidence type="ECO:0000313" key="2">
    <source>
        <dbReference type="Proteomes" id="UP000294919"/>
    </source>
</evidence>
<keyword evidence="1" id="KW-0378">Hydrolase</keyword>
<protein>
    <submittedName>
        <fullName evidence="1">Bsp6I restriction endonuclease</fullName>
    </submittedName>
</protein>
<gene>
    <name evidence="1" type="ORF">EV214_12524</name>
</gene>
<dbReference type="EMBL" id="SLWV01000025">
    <property type="protein sequence ID" value="TCO70654.1"/>
    <property type="molecule type" value="Genomic_DNA"/>
</dbReference>
<accession>A0A4R2KCM3</accession>
<dbReference type="GO" id="GO:0004519">
    <property type="term" value="F:endonuclease activity"/>
    <property type="evidence" value="ECO:0007669"/>
    <property type="project" value="UniProtKB-KW"/>
</dbReference>
<comment type="caution">
    <text evidence="1">The sequence shown here is derived from an EMBL/GenBank/DDBJ whole genome shotgun (WGS) entry which is preliminary data.</text>
</comment>
<sequence>MAKKKKLNLVTVDDARFNDAVEMYFLWKELDARIRSSATRGVNFPETISEALCCYVMGFKWNKGSGGDAFDETNERIIEMKATSNWDLDTTSFSPTEEFNDLFFLRLNKRTDELFIYDTGIDSDALKKIKVNKTQTLEEQQNAGRRPRFSVINFILNPMDLEPVAKLNIRTLKIEKY</sequence>